<proteinExistence type="inferred from homology"/>
<keyword evidence="3" id="KW-0808">Transferase</keyword>
<dbReference type="Gene3D" id="3.90.550.10">
    <property type="entry name" value="Spore Coat Polysaccharide Biosynthesis Protein SpsA, Chain A"/>
    <property type="match status" value="1"/>
</dbReference>
<evidence type="ECO:0000256" key="8">
    <source>
        <dbReference type="ARBA" id="ARBA00049628"/>
    </source>
</evidence>
<dbReference type="SUPFAM" id="SSF53448">
    <property type="entry name" value="Nucleotide-diphospho-sugar transferases"/>
    <property type="match status" value="1"/>
</dbReference>
<dbReference type="GO" id="GO:0019134">
    <property type="term" value="F:glucosamine-1-phosphate N-acetyltransferase activity"/>
    <property type="evidence" value="ECO:0007669"/>
    <property type="project" value="UniProtKB-EC"/>
</dbReference>
<evidence type="ECO:0000259" key="9">
    <source>
        <dbReference type="Pfam" id="PF12804"/>
    </source>
</evidence>
<comment type="similarity">
    <text evidence="2">In the N-terminal section; belongs to the N-acetylglucosamine-1-phosphate uridyltransferase family.</text>
</comment>
<dbReference type="GO" id="GO:0003977">
    <property type="term" value="F:UDP-N-acetylglucosamine diphosphorylase activity"/>
    <property type="evidence" value="ECO:0007669"/>
    <property type="project" value="UniProtKB-EC"/>
</dbReference>
<evidence type="ECO:0000256" key="1">
    <source>
        <dbReference type="ARBA" id="ARBA00007707"/>
    </source>
</evidence>
<dbReference type="EMBL" id="MHIB01000002">
    <property type="protein sequence ID" value="OGY45533.1"/>
    <property type="molecule type" value="Genomic_DNA"/>
</dbReference>
<comment type="catalytic activity">
    <reaction evidence="7">
        <text>N-acetyl-alpha-D-glucosamine 1-phosphate + UTP + H(+) = UDP-N-acetyl-alpha-D-glucosamine + diphosphate</text>
        <dbReference type="Rhea" id="RHEA:13509"/>
        <dbReference type="ChEBI" id="CHEBI:15378"/>
        <dbReference type="ChEBI" id="CHEBI:33019"/>
        <dbReference type="ChEBI" id="CHEBI:46398"/>
        <dbReference type="ChEBI" id="CHEBI:57705"/>
        <dbReference type="ChEBI" id="CHEBI:57776"/>
        <dbReference type="EC" id="2.7.7.23"/>
    </reaction>
</comment>
<dbReference type="STRING" id="1797532.A2729_01970"/>
<keyword evidence="4" id="KW-0548">Nucleotidyltransferase</keyword>
<dbReference type="InterPro" id="IPR050065">
    <property type="entry name" value="GlmU-like"/>
</dbReference>
<evidence type="ECO:0000256" key="2">
    <source>
        <dbReference type="ARBA" id="ARBA00007947"/>
    </source>
</evidence>
<dbReference type="PANTHER" id="PTHR43584:SF3">
    <property type="entry name" value="BIFUNCTIONAL PROTEIN GLMU"/>
    <property type="match status" value="1"/>
</dbReference>
<dbReference type="Proteomes" id="UP000178930">
    <property type="component" value="Unassembled WGS sequence"/>
</dbReference>
<evidence type="ECO:0000313" key="10">
    <source>
        <dbReference type="EMBL" id="OGY45533.1"/>
    </source>
</evidence>
<evidence type="ECO:0000313" key="11">
    <source>
        <dbReference type="Proteomes" id="UP000178930"/>
    </source>
</evidence>
<protein>
    <recommendedName>
        <fullName evidence="9">MobA-like NTP transferase domain-containing protein</fullName>
    </recommendedName>
</protein>
<reference evidence="10 11" key="1">
    <citation type="journal article" date="2016" name="Nat. Commun.">
        <title>Thousands of microbial genomes shed light on interconnected biogeochemical processes in an aquifer system.</title>
        <authorList>
            <person name="Anantharaman K."/>
            <person name="Brown C.T."/>
            <person name="Hug L.A."/>
            <person name="Sharon I."/>
            <person name="Castelle C.J."/>
            <person name="Probst A.J."/>
            <person name="Thomas B.C."/>
            <person name="Singh A."/>
            <person name="Wilkins M.J."/>
            <person name="Karaoz U."/>
            <person name="Brodie E.L."/>
            <person name="Williams K.H."/>
            <person name="Hubbard S.S."/>
            <person name="Banfield J.F."/>
        </authorList>
    </citation>
    <scope>NUCLEOTIDE SEQUENCE [LARGE SCALE GENOMIC DNA]</scope>
</reference>
<evidence type="ECO:0000256" key="3">
    <source>
        <dbReference type="ARBA" id="ARBA00022679"/>
    </source>
</evidence>
<organism evidence="10 11">
    <name type="scientific">Candidatus Buchananbacteria bacterium RIFCSPHIGHO2_01_FULL_39_14</name>
    <dbReference type="NCBI Taxonomy" id="1797532"/>
    <lineage>
        <taxon>Bacteria</taxon>
        <taxon>Candidatus Buchananiibacteriota</taxon>
    </lineage>
</organism>
<evidence type="ECO:0000256" key="5">
    <source>
        <dbReference type="ARBA" id="ARBA00023315"/>
    </source>
</evidence>
<evidence type="ECO:0000256" key="7">
    <source>
        <dbReference type="ARBA" id="ARBA00048493"/>
    </source>
</evidence>
<name>A0A1G1XZK3_9BACT</name>
<dbReference type="Pfam" id="PF12804">
    <property type="entry name" value="NTP_transf_3"/>
    <property type="match status" value="1"/>
</dbReference>
<comment type="similarity">
    <text evidence="1">In the C-terminal section; belongs to the transferase hexapeptide repeat family.</text>
</comment>
<comment type="catalytic activity">
    <reaction evidence="6">
        <text>alpha-D-glucosamine 1-phosphate + acetyl-CoA = N-acetyl-alpha-D-glucosamine 1-phosphate + CoA + H(+)</text>
        <dbReference type="Rhea" id="RHEA:13725"/>
        <dbReference type="ChEBI" id="CHEBI:15378"/>
        <dbReference type="ChEBI" id="CHEBI:57287"/>
        <dbReference type="ChEBI" id="CHEBI:57288"/>
        <dbReference type="ChEBI" id="CHEBI:57776"/>
        <dbReference type="ChEBI" id="CHEBI:58516"/>
        <dbReference type="EC" id="2.3.1.157"/>
    </reaction>
</comment>
<comment type="caution">
    <text evidence="10">The sequence shown here is derived from an EMBL/GenBank/DDBJ whole genome shotgun (WGS) entry which is preliminary data.</text>
</comment>
<accession>A0A1G1XZK3</accession>
<keyword evidence="5" id="KW-0012">Acyltransferase</keyword>
<feature type="domain" description="MobA-like NTP transferase" evidence="9">
    <location>
        <begin position="24"/>
        <end position="147"/>
    </location>
</feature>
<evidence type="ECO:0000256" key="4">
    <source>
        <dbReference type="ARBA" id="ARBA00022695"/>
    </source>
</evidence>
<comment type="function">
    <text evidence="8">Catalyzes the last two sequential reactions in the de novo biosynthetic pathway for UDP-N-acetylglucosamine (UDP-GlcNAc). The C-terminal domain catalyzes the transfer of acetyl group from acetyl coenzyme A to glucosamine-1-phosphate (GlcN-1-P) to produce N-acetylglucosamine-1-phosphate (GlcNAc-1-P), which is converted into UDP-GlcNAc by the transfer of uridine 5-monophosphate (from uridine 5-triphosphate), a reaction catalyzed by the N-terminal domain.</text>
</comment>
<sequence>MKKLNDKNNQGGLNMPKVGSKVSVVVLAAGMGKRMGSDLPKVLLPLKSRILIHYLLEAIKQSGVCERPVIVVGQKAEKVKEALGSTYDYVFQAEQLGTGHALAQTRDFLAGKAKNILVLYGDMPLVTAETIQRLAEVHQKENAILTMTTVQVPDFNDWRAIFYDYGRIIRDDKGRLVKNVEKRDATLEQLAITEVNPSFYCFDADWLWQNIGQLGAENAQKEYYLTDLVGLACKQGQKIATVAINPPEALGANTVEQLRLLSTLVG</sequence>
<dbReference type="CDD" id="cd02540">
    <property type="entry name" value="GT2_GlmU_N_bac"/>
    <property type="match status" value="1"/>
</dbReference>
<gene>
    <name evidence="10" type="ORF">A2729_01970</name>
</gene>
<dbReference type="InterPro" id="IPR025877">
    <property type="entry name" value="MobA-like_NTP_Trfase"/>
</dbReference>
<dbReference type="PANTHER" id="PTHR43584">
    <property type="entry name" value="NUCLEOTIDYL TRANSFERASE"/>
    <property type="match status" value="1"/>
</dbReference>
<evidence type="ECO:0000256" key="6">
    <source>
        <dbReference type="ARBA" id="ARBA00048247"/>
    </source>
</evidence>
<dbReference type="InterPro" id="IPR029044">
    <property type="entry name" value="Nucleotide-diphossugar_trans"/>
</dbReference>
<dbReference type="AlphaFoldDB" id="A0A1G1XZK3"/>